<evidence type="ECO:0000256" key="1">
    <source>
        <dbReference type="SAM" id="MobiDB-lite"/>
    </source>
</evidence>
<keyword evidence="4" id="KW-1185">Reference proteome</keyword>
<proteinExistence type="predicted"/>
<name>A0A9W7SUZ3_9PEZI</name>
<feature type="region of interest" description="Disordered" evidence="1">
    <location>
        <begin position="1"/>
        <end position="65"/>
    </location>
</feature>
<organism evidence="3 4">
    <name type="scientific">Teratosphaeria destructans</name>
    <dbReference type="NCBI Taxonomy" id="418781"/>
    <lineage>
        <taxon>Eukaryota</taxon>
        <taxon>Fungi</taxon>
        <taxon>Dikarya</taxon>
        <taxon>Ascomycota</taxon>
        <taxon>Pezizomycotina</taxon>
        <taxon>Dothideomycetes</taxon>
        <taxon>Dothideomycetidae</taxon>
        <taxon>Mycosphaerellales</taxon>
        <taxon>Teratosphaeriaceae</taxon>
        <taxon>Teratosphaeria</taxon>
    </lineage>
</organism>
<dbReference type="AlphaFoldDB" id="A0A9W7SUZ3"/>
<gene>
    <name evidence="3" type="ORF">Tdes44962_MAKER02257</name>
</gene>
<keyword evidence="2" id="KW-1133">Transmembrane helix</keyword>
<feature type="compositionally biased region" description="Polar residues" evidence="1">
    <location>
        <begin position="53"/>
        <end position="63"/>
    </location>
</feature>
<protein>
    <submittedName>
        <fullName evidence="3">Uncharacterized protein</fullName>
    </submittedName>
</protein>
<dbReference type="EMBL" id="RIBY02001334">
    <property type="protein sequence ID" value="KAH9829779.1"/>
    <property type="molecule type" value="Genomic_DNA"/>
</dbReference>
<evidence type="ECO:0000313" key="3">
    <source>
        <dbReference type="EMBL" id="KAH9829779.1"/>
    </source>
</evidence>
<evidence type="ECO:0000256" key="2">
    <source>
        <dbReference type="SAM" id="Phobius"/>
    </source>
</evidence>
<reference evidence="3 4" key="2">
    <citation type="journal article" date="2021" name="Curr. Genet.">
        <title>Genetic response to nitrogen starvation in the aggressive Eucalyptus foliar pathogen Teratosphaeria destructans.</title>
        <authorList>
            <person name="Havenga M."/>
            <person name="Wingfield B.D."/>
            <person name="Wingfield M.J."/>
            <person name="Dreyer L.L."/>
            <person name="Roets F."/>
            <person name="Aylward J."/>
        </authorList>
    </citation>
    <scope>NUCLEOTIDE SEQUENCE [LARGE SCALE GENOMIC DNA]</scope>
    <source>
        <strain evidence="3">CMW44962</strain>
    </source>
</reference>
<sequence length="185" mass="20157">MACHDEQHNFPTMDGPERYGTEGPTRANSPELYTFDFPTMDGPERYGTEGPTRPNTPESTSGHVCSGPWECEASDCFCRKLVEELTEEGLVDVLLDGDLSDGSDWTDLGSDSVSLSDGDYGNFGDDECQLPDEINHAAESSAPHSARPRNGVRNMKSWIVRAVTGVGFGALSILQVSSWVFCELN</sequence>
<keyword evidence="2" id="KW-0472">Membrane</keyword>
<comment type="caution">
    <text evidence="3">The sequence shown here is derived from an EMBL/GenBank/DDBJ whole genome shotgun (WGS) entry which is preliminary data.</text>
</comment>
<evidence type="ECO:0000313" key="4">
    <source>
        <dbReference type="Proteomes" id="UP001138500"/>
    </source>
</evidence>
<keyword evidence="2" id="KW-0812">Transmembrane</keyword>
<reference evidence="3 4" key="1">
    <citation type="journal article" date="2018" name="IMA Fungus">
        <title>IMA Genome-F 10: Nine draft genome sequences of Claviceps purpurea s.lat., including C. arundinis, C. humidiphila, and C. cf. spartinae, pseudomolecules for the pitch canker pathogen Fusarium circinatum, draft genome of Davidsoniella eucalypti, Grosmannia galeiformis, Quambalaria eucalypti, and Teratosphaeria destructans.</title>
        <authorList>
            <person name="Wingfield B.D."/>
            <person name="Liu M."/>
            <person name="Nguyen H.D."/>
            <person name="Lane F.A."/>
            <person name="Morgan S.W."/>
            <person name="De Vos L."/>
            <person name="Wilken P.M."/>
            <person name="Duong T.A."/>
            <person name="Aylward J."/>
            <person name="Coetzee M.P."/>
            <person name="Dadej K."/>
            <person name="De Beer Z.W."/>
            <person name="Findlay W."/>
            <person name="Havenga M."/>
            <person name="Kolarik M."/>
            <person name="Menzies J.G."/>
            <person name="Naidoo K."/>
            <person name="Pochopski O."/>
            <person name="Shoukouhi P."/>
            <person name="Santana Q.C."/>
            <person name="Seifert K.A."/>
            <person name="Soal N."/>
            <person name="Steenkamp E.T."/>
            <person name="Tatham C.T."/>
            <person name="van der Nest M.A."/>
            <person name="Wingfield M.J."/>
        </authorList>
    </citation>
    <scope>NUCLEOTIDE SEQUENCE [LARGE SCALE GENOMIC DNA]</scope>
    <source>
        <strain evidence="3">CMW44962</strain>
    </source>
</reference>
<dbReference type="Proteomes" id="UP001138500">
    <property type="component" value="Unassembled WGS sequence"/>
</dbReference>
<feature type="transmembrane region" description="Helical" evidence="2">
    <location>
        <begin position="158"/>
        <end position="181"/>
    </location>
</feature>
<dbReference type="OrthoDB" id="10422939at2759"/>
<accession>A0A9W7SUZ3</accession>